<organism evidence="1 2">
    <name type="scientific">Araneus ventricosus</name>
    <name type="common">Orbweaver spider</name>
    <name type="synonym">Epeira ventricosa</name>
    <dbReference type="NCBI Taxonomy" id="182803"/>
    <lineage>
        <taxon>Eukaryota</taxon>
        <taxon>Metazoa</taxon>
        <taxon>Ecdysozoa</taxon>
        <taxon>Arthropoda</taxon>
        <taxon>Chelicerata</taxon>
        <taxon>Arachnida</taxon>
        <taxon>Araneae</taxon>
        <taxon>Araneomorphae</taxon>
        <taxon>Entelegynae</taxon>
        <taxon>Araneoidea</taxon>
        <taxon>Araneidae</taxon>
        <taxon>Araneus</taxon>
    </lineage>
</organism>
<sequence>MTCPIQLLGTFPSNRTLIWTSFSTWQPIGQYTPQRSTRGLTPDFGKRTRKRIGGLTPVDANGNSFQQYATCGSLQELSGLRHHDVVVTRAFSFAMTTI</sequence>
<gene>
    <name evidence="1" type="ORF">AVEN_130662_1</name>
</gene>
<protein>
    <submittedName>
        <fullName evidence="1">Uncharacterized protein</fullName>
    </submittedName>
</protein>
<reference evidence="1 2" key="1">
    <citation type="journal article" date="2019" name="Sci. Rep.">
        <title>Orb-weaving spider Araneus ventricosus genome elucidates the spidroin gene catalogue.</title>
        <authorList>
            <person name="Kono N."/>
            <person name="Nakamura H."/>
            <person name="Ohtoshi R."/>
            <person name="Moran D.A.P."/>
            <person name="Shinohara A."/>
            <person name="Yoshida Y."/>
            <person name="Fujiwara M."/>
            <person name="Mori M."/>
            <person name="Tomita M."/>
            <person name="Arakawa K."/>
        </authorList>
    </citation>
    <scope>NUCLEOTIDE SEQUENCE [LARGE SCALE GENOMIC DNA]</scope>
</reference>
<dbReference type="Proteomes" id="UP000499080">
    <property type="component" value="Unassembled WGS sequence"/>
</dbReference>
<name>A0A4Y2R276_ARAVE</name>
<proteinExistence type="predicted"/>
<dbReference type="AlphaFoldDB" id="A0A4Y2R276"/>
<comment type="caution">
    <text evidence="1">The sequence shown here is derived from an EMBL/GenBank/DDBJ whole genome shotgun (WGS) entry which is preliminary data.</text>
</comment>
<keyword evidence="2" id="KW-1185">Reference proteome</keyword>
<accession>A0A4Y2R276</accession>
<evidence type="ECO:0000313" key="1">
    <source>
        <dbReference type="EMBL" id="GBN69713.1"/>
    </source>
</evidence>
<dbReference type="EMBL" id="BGPR01015553">
    <property type="protein sequence ID" value="GBN69713.1"/>
    <property type="molecule type" value="Genomic_DNA"/>
</dbReference>
<evidence type="ECO:0000313" key="2">
    <source>
        <dbReference type="Proteomes" id="UP000499080"/>
    </source>
</evidence>